<evidence type="ECO:0000256" key="8">
    <source>
        <dbReference type="ARBA" id="ARBA00022840"/>
    </source>
</evidence>
<feature type="domain" description="AMP-dependent synthetase/ligase" evidence="21">
    <location>
        <begin position="241"/>
        <end position="571"/>
    </location>
</feature>
<comment type="function">
    <text evidence="17">Acyl-CoA synthetase required for both the import of long chain fatty acids (LCFAs) (C14-C18) and the activation very long chain fatty acids (VLCFAs) (C20-C26) by esterification of the fatty acids into metabolically active CoA-thioesters for subsequent degradation or incorporation into phospholipids. The transport and fatty acyl-CoA synthetase activities are genetically separable and are thus independent activities. Esterifies VLCFAs in the peroxisome matrix. The VLCFAs are actively transported into peroxisomes by a PXA1-PXA2 heterodimeric transporter in the peroxisomal membrane.</text>
</comment>
<keyword evidence="9 20" id="KW-1133">Transmembrane helix</keyword>
<keyword evidence="7" id="KW-0547">Nucleotide-binding</keyword>
<comment type="similarity">
    <text evidence="2">Belongs to the ATP-dependent AMP-binding enzyme family.</text>
</comment>
<comment type="caution">
    <text evidence="23">The sequence shown here is derived from an EMBL/GenBank/DDBJ whole genome shotgun (WGS) entry which is preliminary data.</text>
</comment>
<dbReference type="Gene3D" id="3.30.300.30">
    <property type="match status" value="1"/>
</dbReference>
<proteinExistence type="inferred from homology"/>
<keyword evidence="10" id="KW-0445">Lipid transport</keyword>
<dbReference type="PANTHER" id="PTHR43107">
    <property type="entry name" value="LONG-CHAIN FATTY ACID TRANSPORT PROTEIN"/>
    <property type="match status" value="1"/>
</dbReference>
<dbReference type="InterPro" id="IPR000873">
    <property type="entry name" value="AMP-dep_synth/lig_dom"/>
</dbReference>
<evidence type="ECO:0000313" key="23">
    <source>
        <dbReference type="EMBL" id="KAL3101424.1"/>
    </source>
</evidence>
<dbReference type="PROSITE" id="PS00455">
    <property type="entry name" value="AMP_BINDING"/>
    <property type="match status" value="1"/>
</dbReference>
<dbReference type="InterPro" id="IPR042099">
    <property type="entry name" value="ANL_N_sf"/>
</dbReference>
<dbReference type="GO" id="GO:0005524">
    <property type="term" value="F:ATP binding"/>
    <property type="evidence" value="ECO:0007669"/>
    <property type="project" value="UniProtKB-KW"/>
</dbReference>
<evidence type="ECO:0000256" key="16">
    <source>
        <dbReference type="ARBA" id="ARBA00048666"/>
    </source>
</evidence>
<evidence type="ECO:0000256" key="4">
    <source>
        <dbReference type="ARBA" id="ARBA00022475"/>
    </source>
</evidence>
<dbReference type="Gene3D" id="3.40.50.12780">
    <property type="entry name" value="N-terminal domain of ligase-like"/>
    <property type="match status" value="1"/>
</dbReference>
<evidence type="ECO:0000259" key="21">
    <source>
        <dbReference type="Pfam" id="PF00501"/>
    </source>
</evidence>
<evidence type="ECO:0000256" key="11">
    <source>
        <dbReference type="ARBA" id="ARBA00023136"/>
    </source>
</evidence>
<dbReference type="GO" id="GO:0005886">
    <property type="term" value="C:plasma membrane"/>
    <property type="evidence" value="ECO:0007669"/>
    <property type="project" value="UniProtKB-SubCell"/>
</dbReference>
<comment type="catalytic activity">
    <reaction evidence="13">
        <text>a very long-chain fatty acid + ATP + CoA = a very long-chain fatty acyl-CoA + AMP + diphosphate</text>
        <dbReference type="Rhea" id="RHEA:54536"/>
        <dbReference type="ChEBI" id="CHEBI:30616"/>
        <dbReference type="ChEBI" id="CHEBI:33019"/>
        <dbReference type="ChEBI" id="CHEBI:57287"/>
        <dbReference type="ChEBI" id="CHEBI:58950"/>
        <dbReference type="ChEBI" id="CHEBI:138261"/>
        <dbReference type="ChEBI" id="CHEBI:456215"/>
    </reaction>
    <physiologicalReaction direction="left-to-right" evidence="13">
        <dbReference type="Rhea" id="RHEA:54537"/>
    </physiologicalReaction>
</comment>
<evidence type="ECO:0000256" key="10">
    <source>
        <dbReference type="ARBA" id="ARBA00023055"/>
    </source>
</evidence>
<keyword evidence="8" id="KW-0067">ATP-binding</keyword>
<keyword evidence="11 20" id="KW-0472">Membrane</keyword>
<evidence type="ECO:0000256" key="20">
    <source>
        <dbReference type="SAM" id="Phobius"/>
    </source>
</evidence>
<dbReference type="Proteomes" id="UP001620626">
    <property type="component" value="Unassembled WGS sequence"/>
</dbReference>
<evidence type="ECO:0000256" key="5">
    <source>
        <dbReference type="ARBA" id="ARBA00022598"/>
    </source>
</evidence>
<evidence type="ECO:0000256" key="15">
    <source>
        <dbReference type="ARBA" id="ARBA00046271"/>
    </source>
</evidence>
<evidence type="ECO:0000256" key="7">
    <source>
        <dbReference type="ARBA" id="ARBA00022741"/>
    </source>
</evidence>
<dbReference type="EMBL" id="JBICBT010000781">
    <property type="protein sequence ID" value="KAL3101424.1"/>
    <property type="molecule type" value="Genomic_DNA"/>
</dbReference>
<dbReference type="InterPro" id="IPR020845">
    <property type="entry name" value="AMP-binding_CS"/>
</dbReference>
<evidence type="ECO:0000256" key="12">
    <source>
        <dbReference type="ARBA" id="ARBA00023140"/>
    </source>
</evidence>
<feature type="transmembrane region" description="Helical" evidence="20">
    <location>
        <begin position="174"/>
        <end position="194"/>
    </location>
</feature>
<keyword evidence="24" id="KW-1185">Reference proteome</keyword>
<keyword evidence="12" id="KW-0576">Peroxisome</keyword>
<comment type="subcellular location">
    <subcellularLocation>
        <location evidence="1">Cell membrane</location>
        <topology evidence="1">Multi-pass membrane protein</topology>
    </subcellularLocation>
    <subcellularLocation>
        <location evidence="15">Peroxisome membrane</location>
    </subcellularLocation>
</comment>
<protein>
    <recommendedName>
        <fullName evidence="18">Very long-chain fatty acid transport protein</fullName>
    </recommendedName>
    <alternativeName>
        <fullName evidence="14">Long-chain-fatty-acid--CoA ligase</fullName>
    </alternativeName>
    <alternativeName>
        <fullName evidence="19">Very-long-chain acyl-CoA synthetase</fullName>
    </alternativeName>
</protein>
<evidence type="ECO:0000256" key="3">
    <source>
        <dbReference type="ARBA" id="ARBA00022448"/>
    </source>
</evidence>
<feature type="transmembrane region" description="Helical" evidence="20">
    <location>
        <begin position="151"/>
        <end position="168"/>
    </location>
</feature>
<dbReference type="InterPro" id="IPR025110">
    <property type="entry name" value="AMP-bd_C"/>
</dbReference>
<name>A0ABD2KG18_9BILA</name>
<evidence type="ECO:0000256" key="6">
    <source>
        <dbReference type="ARBA" id="ARBA00022692"/>
    </source>
</evidence>
<evidence type="ECO:0000256" key="2">
    <source>
        <dbReference type="ARBA" id="ARBA00006432"/>
    </source>
</evidence>
<evidence type="ECO:0000256" key="19">
    <source>
        <dbReference type="ARBA" id="ARBA00078285"/>
    </source>
</evidence>
<keyword evidence="3" id="KW-0813">Transport</keyword>
<evidence type="ECO:0000259" key="22">
    <source>
        <dbReference type="Pfam" id="PF13193"/>
    </source>
</evidence>
<keyword evidence="6 20" id="KW-0812">Transmembrane</keyword>
<dbReference type="Pfam" id="PF13193">
    <property type="entry name" value="AMP-binding_C"/>
    <property type="match status" value="1"/>
</dbReference>
<feature type="domain" description="AMP-binding enzyme C-terminal" evidence="22">
    <location>
        <begin position="676"/>
        <end position="755"/>
    </location>
</feature>
<gene>
    <name evidence="23" type="ORF">niasHT_025406</name>
</gene>
<evidence type="ECO:0000256" key="9">
    <source>
        <dbReference type="ARBA" id="ARBA00022989"/>
    </source>
</evidence>
<dbReference type="AlphaFoldDB" id="A0ABD2KG18"/>
<dbReference type="GO" id="GO:0006869">
    <property type="term" value="P:lipid transport"/>
    <property type="evidence" value="ECO:0007669"/>
    <property type="project" value="UniProtKB-KW"/>
</dbReference>
<evidence type="ECO:0000256" key="17">
    <source>
        <dbReference type="ARBA" id="ARBA00060276"/>
    </source>
</evidence>
<keyword evidence="5" id="KW-0436">Ligase</keyword>
<dbReference type="PANTHER" id="PTHR43107:SF24">
    <property type="entry name" value="AMP-BINDING DOMAIN-CONTAINING PROTEIN"/>
    <property type="match status" value="1"/>
</dbReference>
<comment type="catalytic activity">
    <reaction evidence="16">
        <text>tetracosanoate + ATP + CoA = tetracosanoyl-CoA + AMP + diphosphate</text>
        <dbReference type="Rhea" id="RHEA:33639"/>
        <dbReference type="ChEBI" id="CHEBI:30616"/>
        <dbReference type="ChEBI" id="CHEBI:31014"/>
        <dbReference type="ChEBI" id="CHEBI:33019"/>
        <dbReference type="ChEBI" id="CHEBI:57287"/>
        <dbReference type="ChEBI" id="CHEBI:65052"/>
        <dbReference type="ChEBI" id="CHEBI:456215"/>
    </reaction>
    <physiologicalReaction direction="left-to-right" evidence="16">
        <dbReference type="Rhea" id="RHEA:33640"/>
    </physiologicalReaction>
</comment>
<organism evidence="23 24">
    <name type="scientific">Heterodera trifolii</name>
    <dbReference type="NCBI Taxonomy" id="157864"/>
    <lineage>
        <taxon>Eukaryota</taxon>
        <taxon>Metazoa</taxon>
        <taxon>Ecdysozoa</taxon>
        <taxon>Nematoda</taxon>
        <taxon>Chromadorea</taxon>
        <taxon>Rhabditida</taxon>
        <taxon>Tylenchina</taxon>
        <taxon>Tylenchomorpha</taxon>
        <taxon>Tylenchoidea</taxon>
        <taxon>Heteroderidae</taxon>
        <taxon>Heteroderinae</taxon>
        <taxon>Heterodera</taxon>
    </lineage>
</organism>
<evidence type="ECO:0000256" key="14">
    <source>
        <dbReference type="ARBA" id="ARBA00041297"/>
    </source>
</evidence>
<evidence type="ECO:0000256" key="18">
    <source>
        <dbReference type="ARBA" id="ARBA00068795"/>
    </source>
</evidence>
<keyword evidence="4" id="KW-1003">Cell membrane</keyword>
<dbReference type="GO" id="GO:0016874">
    <property type="term" value="F:ligase activity"/>
    <property type="evidence" value="ECO:0007669"/>
    <property type="project" value="UniProtKB-KW"/>
</dbReference>
<evidence type="ECO:0000313" key="24">
    <source>
        <dbReference type="Proteomes" id="UP001620626"/>
    </source>
</evidence>
<dbReference type="Pfam" id="PF00501">
    <property type="entry name" value="AMP-binding"/>
    <property type="match status" value="1"/>
</dbReference>
<dbReference type="GO" id="GO:0005778">
    <property type="term" value="C:peroxisomal membrane"/>
    <property type="evidence" value="ECO:0007669"/>
    <property type="project" value="UniProtKB-SubCell"/>
</dbReference>
<accession>A0ABD2KG18</accession>
<sequence length="827" mass="92661">MVYSSSSQQQLSTISGSGKVCVCVDGEKWRWVEENRGCNTSRASSTTQQQQQQVAPATHGTWWGCWGYLAAGCNFVCVIITISPPPPPPLAAVHPVTHHTPFNCRNFQKFQSFLQQIAQMGISQLLLQLRQRCLPYYSYSKSDQKHQHHHFALGGGLLLILLLAIGTFECPVPLVAVPSATTLIIGTMVTLFLASQADFIYRSWLTLERDLTGLFLLIKIRLDMRRRMRENKGIQQIFVDVVNANPDGICAIDMTYNKQYTFREFNALANRFANTFLQNGYRSGDVVALFMENSAEFVAAWIGLAKIGVVTAWINSNLRMDSLVHCLRVSECKAVLCSDILKPTLEAAAKQNDATFMDALCIYGLSDALNAGESDVTEMEMEPKVQHEAVPDFRSILCFIFTSGTTGMPKPARIKHLRYYSMAIGIAQSFDIRADDRLYITMPLYHTAAGIIGVGQMLLRGCSCVIRSRFSASNFWRDCIQYECTTSQYIGEICRYLLAQPAREAEQRHRVRLMFGNGLRAEIWREFVDRFKVRVGEVYGSTEGTSNLVNIDGKEGACGFLPISPITKLVHPVRLVKVDDNGDIMRRPNGLAIPCRPGQTGAMLSTIRPNNPLLVFDGYLNQEETKKKVVQNVFRHGDSAFLTGDILHWDRLGYLYFRIRTGDTFRFKGENVSTAEVEAVLLPLKCIIDAVVYGVRVLELDGSVGMAALVKNDEAGTDDKFLRELSARLHANLPAYAIPRFIRICNAVDRTATFKLIKTNLQRLGLARHGPSADDRLFLMDPSCKEYRPLEECLRQRLSGELSPAERSDNKTTMPEATDQLISRVFA</sequence>
<dbReference type="InterPro" id="IPR045851">
    <property type="entry name" value="AMP-bd_C_sf"/>
</dbReference>
<dbReference type="SUPFAM" id="SSF56801">
    <property type="entry name" value="Acetyl-CoA synthetase-like"/>
    <property type="match status" value="1"/>
</dbReference>
<evidence type="ECO:0000256" key="13">
    <source>
        <dbReference type="ARBA" id="ARBA00036527"/>
    </source>
</evidence>
<evidence type="ECO:0000256" key="1">
    <source>
        <dbReference type="ARBA" id="ARBA00004651"/>
    </source>
</evidence>
<reference evidence="23 24" key="1">
    <citation type="submission" date="2024-10" db="EMBL/GenBank/DDBJ databases">
        <authorList>
            <person name="Kim D."/>
        </authorList>
    </citation>
    <scope>NUCLEOTIDE SEQUENCE [LARGE SCALE GENOMIC DNA]</scope>
    <source>
        <strain evidence="23">BH-2024</strain>
    </source>
</reference>
<dbReference type="FunFam" id="3.40.50.12780:FF:000019">
    <property type="entry name" value="Long-chain fatty acid transporter"/>
    <property type="match status" value="1"/>
</dbReference>